<organism evidence="3 4">
    <name type="scientific">Aureibacillus halotolerans</name>
    <dbReference type="NCBI Taxonomy" id="1508390"/>
    <lineage>
        <taxon>Bacteria</taxon>
        <taxon>Bacillati</taxon>
        <taxon>Bacillota</taxon>
        <taxon>Bacilli</taxon>
        <taxon>Bacillales</taxon>
        <taxon>Bacillaceae</taxon>
        <taxon>Aureibacillus</taxon>
    </lineage>
</organism>
<accession>A0A4V3D4S8</accession>
<dbReference type="OrthoDB" id="2474611at2"/>
<keyword evidence="4" id="KW-1185">Reference proteome</keyword>
<dbReference type="SFLD" id="SFLDG01129">
    <property type="entry name" value="C1.5:_HAD__Beta-PGM__Phosphata"/>
    <property type="match status" value="1"/>
</dbReference>
<dbReference type="SFLD" id="SFLDS00003">
    <property type="entry name" value="Haloacid_Dehalogenase"/>
    <property type="match status" value="1"/>
</dbReference>
<dbReference type="Gene3D" id="3.40.50.1000">
    <property type="entry name" value="HAD superfamily/HAD-like"/>
    <property type="match status" value="1"/>
</dbReference>
<dbReference type="GO" id="GO:0008967">
    <property type="term" value="F:phosphoglycolate phosphatase activity"/>
    <property type="evidence" value="ECO:0007669"/>
    <property type="project" value="TreeGrafter"/>
</dbReference>
<dbReference type="GO" id="GO:0006281">
    <property type="term" value="P:DNA repair"/>
    <property type="evidence" value="ECO:0007669"/>
    <property type="project" value="TreeGrafter"/>
</dbReference>
<gene>
    <name evidence="3" type="ORF">EV213_11311</name>
</gene>
<dbReference type="PANTHER" id="PTHR43434:SF1">
    <property type="entry name" value="PHOSPHOGLYCOLATE PHOSPHATASE"/>
    <property type="match status" value="1"/>
</dbReference>
<name>A0A4V3D4S8_9BACI</name>
<reference evidence="3 4" key="1">
    <citation type="submission" date="2019-03" db="EMBL/GenBank/DDBJ databases">
        <title>Genomic Encyclopedia of Type Strains, Phase IV (KMG-IV): sequencing the most valuable type-strain genomes for metagenomic binning, comparative biology and taxonomic classification.</title>
        <authorList>
            <person name="Goeker M."/>
        </authorList>
    </citation>
    <scope>NUCLEOTIDE SEQUENCE [LARGE SCALE GENOMIC DNA]</scope>
    <source>
        <strain evidence="3 4">DSM 28697</strain>
    </source>
</reference>
<sequence>MSKLILFDVDGVLLSEERYFDASALTVWELLYSKNYLGLDAEKFSPAPTEEDIRSIRKTVFHDDDVLNFIKGRGINANWDMVYLTFSFQLVQLLDVIEKEDRAFVETILSKDLTFDSLAQIREKAAGVDFEPDFSSFLPAFSPSTAEKQAILKYVNDIVENQLGLSVQLFSRSSALWDVCQEAFQEWYLGDERVEASIGKAPLQTGKKGFLEDEIAIVQPEVMASILKSLQDQGFILGIGTGRPTIETLVPLEALGLLQYFEQNRIVSASDVLDAERAHPAHSPLAKPQPYCYVQGWLTKEVAVEEAIQQPLPLDKKGEVFIVGDSLADYMAAKTMGATFVATLTGLSGQEARAKFEELDADYILNDASEILSVFE</sequence>
<dbReference type="InterPro" id="IPR036412">
    <property type="entry name" value="HAD-like_sf"/>
</dbReference>
<dbReference type="PANTHER" id="PTHR43434">
    <property type="entry name" value="PHOSPHOGLYCOLATE PHOSPHATASE"/>
    <property type="match status" value="1"/>
</dbReference>
<comment type="caution">
    <text evidence="3">The sequence shown here is derived from an EMBL/GenBank/DDBJ whole genome shotgun (WGS) entry which is preliminary data.</text>
</comment>
<keyword evidence="2" id="KW-0460">Magnesium</keyword>
<dbReference type="SUPFAM" id="SSF56784">
    <property type="entry name" value="HAD-like"/>
    <property type="match status" value="1"/>
</dbReference>
<keyword evidence="1" id="KW-0378">Hydrolase</keyword>
<evidence type="ECO:0000256" key="2">
    <source>
        <dbReference type="ARBA" id="ARBA00022842"/>
    </source>
</evidence>
<dbReference type="InterPro" id="IPR050155">
    <property type="entry name" value="HAD-like_hydrolase_sf"/>
</dbReference>
<dbReference type="RefSeq" id="WP_133581229.1">
    <property type="nucleotide sequence ID" value="NZ_SNYJ01000013.1"/>
</dbReference>
<dbReference type="Proteomes" id="UP000295632">
    <property type="component" value="Unassembled WGS sequence"/>
</dbReference>
<protein>
    <submittedName>
        <fullName evidence="3">HAD-hyrolase-like protein</fullName>
    </submittedName>
</protein>
<evidence type="ECO:0000313" key="4">
    <source>
        <dbReference type="Proteomes" id="UP000295632"/>
    </source>
</evidence>
<proteinExistence type="predicted"/>
<dbReference type="AlphaFoldDB" id="A0A4V3D4S8"/>
<evidence type="ECO:0000313" key="3">
    <source>
        <dbReference type="EMBL" id="TDQ37377.1"/>
    </source>
</evidence>
<dbReference type="Pfam" id="PF13242">
    <property type="entry name" value="Hydrolase_like"/>
    <property type="match status" value="1"/>
</dbReference>
<dbReference type="InterPro" id="IPR023214">
    <property type="entry name" value="HAD_sf"/>
</dbReference>
<dbReference type="EMBL" id="SNYJ01000013">
    <property type="protein sequence ID" value="TDQ37377.1"/>
    <property type="molecule type" value="Genomic_DNA"/>
</dbReference>
<evidence type="ECO:0000256" key="1">
    <source>
        <dbReference type="ARBA" id="ARBA00022801"/>
    </source>
</evidence>